<evidence type="ECO:0000256" key="3">
    <source>
        <dbReference type="SAM" id="Phobius"/>
    </source>
</evidence>
<evidence type="ECO:0000313" key="5">
    <source>
        <dbReference type="Proteomes" id="UP000254084"/>
    </source>
</evidence>
<dbReference type="Proteomes" id="UP000254084">
    <property type="component" value="Unassembled WGS sequence"/>
</dbReference>
<proteinExistence type="predicted"/>
<keyword evidence="1" id="KW-0175">Coiled coil</keyword>
<keyword evidence="3" id="KW-1133">Transmembrane helix</keyword>
<dbReference type="EMBL" id="UGUW01000004">
    <property type="protein sequence ID" value="SUD62387.1"/>
    <property type="molecule type" value="Genomic_DNA"/>
</dbReference>
<accession>A0A379KCA0</accession>
<sequence length="226" mass="25131">MNSLVSLEESPSDVLRAQAAEVARLFSLAEEKIKLVEHLNRQLPIPSINELRYAGYHLVQYLKDGDKAELGKAENHCKRAIYDAVEAGVMHQLEMIQVFQTDFRMIALSEHITGYSDLKKQIKAAKELILKPKNGPTDRAAYYTECTQHLESLREGLDTLEDHRDDLIRVIKRQNRQSLATWSTLAVTCIAALFTVLAYVKPPASTAAPSSPERATASTAPSSPAD</sequence>
<evidence type="ECO:0000313" key="4">
    <source>
        <dbReference type="EMBL" id="SUD62387.1"/>
    </source>
</evidence>
<protein>
    <submittedName>
        <fullName evidence="4">Uncharacterized protein</fullName>
    </submittedName>
</protein>
<feature type="transmembrane region" description="Helical" evidence="3">
    <location>
        <begin position="179"/>
        <end position="200"/>
    </location>
</feature>
<evidence type="ECO:0000256" key="1">
    <source>
        <dbReference type="SAM" id="Coils"/>
    </source>
</evidence>
<gene>
    <name evidence="4" type="ORF">NCTC10860_04826</name>
</gene>
<dbReference type="AlphaFoldDB" id="A0A379KCA0"/>
<dbReference type="RefSeq" id="WP_084342196.1">
    <property type="nucleotide sequence ID" value="NZ_UGUW01000004.1"/>
</dbReference>
<reference evidence="4 5" key="1">
    <citation type="submission" date="2018-06" db="EMBL/GenBank/DDBJ databases">
        <authorList>
            <consortium name="Pathogen Informatics"/>
            <person name="Doyle S."/>
        </authorList>
    </citation>
    <scope>NUCLEOTIDE SEQUENCE [LARGE SCALE GENOMIC DNA]</scope>
    <source>
        <strain evidence="4 5">NCTC10860</strain>
    </source>
</reference>
<evidence type="ECO:0000256" key="2">
    <source>
        <dbReference type="SAM" id="MobiDB-lite"/>
    </source>
</evidence>
<organism evidence="4 5">
    <name type="scientific">Ectopseudomonas oleovorans</name>
    <name type="common">Pseudomonas oleovorans</name>
    <dbReference type="NCBI Taxonomy" id="301"/>
    <lineage>
        <taxon>Bacteria</taxon>
        <taxon>Pseudomonadati</taxon>
        <taxon>Pseudomonadota</taxon>
        <taxon>Gammaproteobacteria</taxon>
        <taxon>Pseudomonadales</taxon>
        <taxon>Pseudomonadaceae</taxon>
        <taxon>Ectopseudomonas</taxon>
    </lineage>
</organism>
<feature type="coiled-coil region" evidence="1">
    <location>
        <begin position="150"/>
        <end position="177"/>
    </location>
</feature>
<name>A0A379KCA0_ECTOL</name>
<feature type="region of interest" description="Disordered" evidence="2">
    <location>
        <begin position="204"/>
        <end position="226"/>
    </location>
</feature>
<keyword evidence="3" id="KW-0472">Membrane</keyword>
<keyword evidence="3" id="KW-0812">Transmembrane</keyword>